<dbReference type="OrthoDB" id="3222at2759"/>
<dbReference type="CDD" id="cd00333">
    <property type="entry name" value="MIP"/>
    <property type="match status" value="1"/>
</dbReference>
<accession>A0A9J5YS40</accession>
<keyword evidence="2 6" id="KW-0813">Transport</keyword>
<dbReference type="NCBIfam" id="TIGR00861">
    <property type="entry name" value="MIP"/>
    <property type="match status" value="1"/>
</dbReference>
<feature type="transmembrane region" description="Helical" evidence="7">
    <location>
        <begin position="47"/>
        <end position="69"/>
    </location>
</feature>
<dbReference type="PRINTS" id="PR00783">
    <property type="entry name" value="MINTRINSICP"/>
</dbReference>
<feature type="transmembrane region" description="Helical" evidence="7">
    <location>
        <begin position="194"/>
        <end position="213"/>
    </location>
</feature>
<evidence type="ECO:0000256" key="6">
    <source>
        <dbReference type="RuleBase" id="RU000477"/>
    </source>
</evidence>
<dbReference type="Proteomes" id="UP000824120">
    <property type="component" value="Chromosome 6"/>
</dbReference>
<evidence type="ECO:0000256" key="2">
    <source>
        <dbReference type="ARBA" id="ARBA00022448"/>
    </source>
</evidence>
<dbReference type="InterPro" id="IPR022357">
    <property type="entry name" value="MIP_CS"/>
</dbReference>
<gene>
    <name evidence="8" type="ORF">H5410_034063</name>
</gene>
<keyword evidence="9" id="KW-1185">Reference proteome</keyword>
<comment type="subcellular location">
    <subcellularLocation>
        <location evidence="1">Membrane</location>
        <topology evidence="1">Multi-pass membrane protein</topology>
    </subcellularLocation>
</comment>
<dbReference type="InterPro" id="IPR023271">
    <property type="entry name" value="Aquaporin-like"/>
</dbReference>
<feature type="transmembrane region" description="Helical" evidence="7">
    <location>
        <begin position="233"/>
        <end position="254"/>
    </location>
</feature>
<keyword evidence="5 7" id="KW-0472">Membrane</keyword>
<dbReference type="Pfam" id="PF00230">
    <property type="entry name" value="MIP"/>
    <property type="match status" value="1"/>
</dbReference>
<dbReference type="Gene3D" id="1.20.1080.10">
    <property type="entry name" value="Glycerol uptake facilitator protein"/>
    <property type="match status" value="1"/>
</dbReference>
<dbReference type="PROSITE" id="PS00221">
    <property type="entry name" value="MIP"/>
    <property type="match status" value="1"/>
</dbReference>
<dbReference type="SUPFAM" id="SSF81338">
    <property type="entry name" value="Aquaporin-like"/>
    <property type="match status" value="1"/>
</dbReference>
<protein>
    <submittedName>
        <fullName evidence="8">Uncharacterized protein</fullName>
    </submittedName>
</protein>
<feature type="transmembrane region" description="Helical" evidence="7">
    <location>
        <begin position="75"/>
        <end position="95"/>
    </location>
</feature>
<dbReference type="PANTHER" id="PTHR45724">
    <property type="entry name" value="AQUAPORIN NIP2-1"/>
    <property type="match status" value="1"/>
</dbReference>
<dbReference type="GO" id="GO:0015267">
    <property type="term" value="F:channel activity"/>
    <property type="evidence" value="ECO:0007669"/>
    <property type="project" value="InterPro"/>
</dbReference>
<organism evidence="8 9">
    <name type="scientific">Solanum commersonii</name>
    <name type="common">Commerson's wild potato</name>
    <name type="synonym">Commerson's nightshade</name>
    <dbReference type="NCBI Taxonomy" id="4109"/>
    <lineage>
        <taxon>Eukaryota</taxon>
        <taxon>Viridiplantae</taxon>
        <taxon>Streptophyta</taxon>
        <taxon>Embryophyta</taxon>
        <taxon>Tracheophyta</taxon>
        <taxon>Spermatophyta</taxon>
        <taxon>Magnoliopsida</taxon>
        <taxon>eudicotyledons</taxon>
        <taxon>Gunneridae</taxon>
        <taxon>Pentapetalae</taxon>
        <taxon>asterids</taxon>
        <taxon>lamiids</taxon>
        <taxon>Solanales</taxon>
        <taxon>Solanaceae</taxon>
        <taxon>Solanoideae</taxon>
        <taxon>Solaneae</taxon>
        <taxon>Solanum</taxon>
    </lineage>
</organism>
<evidence type="ECO:0000313" key="9">
    <source>
        <dbReference type="Proteomes" id="UP000824120"/>
    </source>
</evidence>
<keyword evidence="4 7" id="KW-1133">Transmembrane helix</keyword>
<keyword evidence="3 6" id="KW-0812">Transmembrane</keyword>
<comment type="caution">
    <text evidence="8">The sequence shown here is derived from an EMBL/GenBank/DDBJ whole genome shotgun (WGS) entry which is preliminary data.</text>
</comment>
<dbReference type="InterPro" id="IPR034294">
    <property type="entry name" value="Aquaporin_transptr"/>
</dbReference>
<feature type="transmembrane region" description="Helical" evidence="7">
    <location>
        <begin position="164"/>
        <end position="182"/>
    </location>
</feature>
<evidence type="ECO:0000256" key="7">
    <source>
        <dbReference type="SAM" id="Phobius"/>
    </source>
</evidence>
<feature type="transmembrane region" description="Helical" evidence="7">
    <location>
        <begin position="124"/>
        <end position="144"/>
    </location>
</feature>
<dbReference type="InterPro" id="IPR000425">
    <property type="entry name" value="MIP"/>
</dbReference>
<dbReference type="GO" id="GO:0016020">
    <property type="term" value="C:membrane"/>
    <property type="evidence" value="ECO:0007669"/>
    <property type="project" value="UniProtKB-SubCell"/>
</dbReference>
<sequence>MEEIPEIEGIRATSLRINDCPSPLPSAITIPQKHLKCFMSIHFVQKLIAEFVGTYMLIFAGCAAIILNINKNNVVTLPGIASVWGLVVMVLIYSVGHVSGAHFNPAVTIAFATSKMFPWIQVPAYILVQVVGSILASGSLRLIFNGKEDQFVGTVPAGTNLQALILEFIATFYLMFVIAGVATDDRAMKHLSGVVIGATVSLDILFSGPLTGASMNPARSLGPAIVTGHYKGLWIYIIGPTLGAIFGAWTYNLMRHTNKGEATKEISHSQKAIEVSSKDKVICNCGEGWSCVVSKTEEAEVGNIFFECAEGCLCIVDETNTLKKHVYAYEKTKRRKSYKIILHRDNDSSIDPSPPSSVNRFSN</sequence>
<name>A0A9J5YS40_SOLCO</name>
<reference evidence="8 9" key="1">
    <citation type="submission" date="2020-09" db="EMBL/GenBank/DDBJ databases">
        <title>De no assembly of potato wild relative species, Solanum commersonii.</title>
        <authorList>
            <person name="Cho K."/>
        </authorList>
    </citation>
    <scope>NUCLEOTIDE SEQUENCE [LARGE SCALE GENOMIC DNA]</scope>
    <source>
        <strain evidence="8">LZ3.2</strain>
        <tissue evidence="8">Leaf</tissue>
    </source>
</reference>
<dbReference type="AlphaFoldDB" id="A0A9J5YS40"/>
<evidence type="ECO:0000256" key="5">
    <source>
        <dbReference type="ARBA" id="ARBA00023136"/>
    </source>
</evidence>
<proteinExistence type="inferred from homology"/>
<dbReference type="PANTHER" id="PTHR45724:SF12">
    <property type="entry name" value="AQUAPORIN NIP3-1"/>
    <property type="match status" value="1"/>
</dbReference>
<evidence type="ECO:0000256" key="4">
    <source>
        <dbReference type="ARBA" id="ARBA00022989"/>
    </source>
</evidence>
<comment type="similarity">
    <text evidence="6">Belongs to the MIP/aquaporin (TC 1.A.8) family.</text>
</comment>
<evidence type="ECO:0000256" key="3">
    <source>
        <dbReference type="ARBA" id="ARBA00022692"/>
    </source>
</evidence>
<evidence type="ECO:0000256" key="1">
    <source>
        <dbReference type="ARBA" id="ARBA00004141"/>
    </source>
</evidence>
<evidence type="ECO:0000313" key="8">
    <source>
        <dbReference type="EMBL" id="KAG5602693.1"/>
    </source>
</evidence>
<dbReference type="EMBL" id="JACXVP010000006">
    <property type="protein sequence ID" value="KAG5602693.1"/>
    <property type="molecule type" value="Genomic_DNA"/>
</dbReference>